<dbReference type="GO" id="GO:0016491">
    <property type="term" value="F:oxidoreductase activity"/>
    <property type="evidence" value="ECO:0007669"/>
    <property type="project" value="UniProtKB-KW"/>
</dbReference>
<dbReference type="InterPro" id="IPR036291">
    <property type="entry name" value="NAD(P)-bd_dom_sf"/>
</dbReference>
<comment type="similarity">
    <text evidence="1 3">Belongs to the short-chain dehydrogenases/reductases (SDR) family.</text>
</comment>
<dbReference type="InterPro" id="IPR020904">
    <property type="entry name" value="Sc_DH/Rdtase_CS"/>
</dbReference>
<dbReference type="RefSeq" id="WP_136783737.1">
    <property type="nucleotide sequence ID" value="NZ_SWCO01000012.1"/>
</dbReference>
<dbReference type="AlphaFoldDB" id="A0A4U0Z9T3"/>
<keyword evidence="2" id="KW-0560">Oxidoreductase</keyword>
<accession>A0A4U0Z9T3</accession>
<dbReference type="GO" id="GO:0016020">
    <property type="term" value="C:membrane"/>
    <property type="evidence" value="ECO:0007669"/>
    <property type="project" value="TreeGrafter"/>
</dbReference>
<dbReference type="PANTHER" id="PTHR44196">
    <property type="entry name" value="DEHYDROGENASE/REDUCTASE SDR FAMILY MEMBER 7B"/>
    <property type="match status" value="1"/>
</dbReference>
<dbReference type="PRINTS" id="PR00080">
    <property type="entry name" value="SDRFAMILY"/>
</dbReference>
<sequence length="276" mass="30077">MKDLKNKLVFITGAGSGIGFETCIAFAKEGCRIIATDINIEGLNILANEVSQLNQVIYTYELNVVDRNAYSNLVENIIHKHGCPDIVFNNAGVAFLSRLEETTEATWNKTIQVNIMGVVNGCQLFLDKMRSKQSPSYLVNMSSIASKTPFPFQSAYVASKWAVEGFTDAIRTELALEYSNIKVMSVHPGLINTNLLPTGHLTFTAKQIANLNAKYQNDGSPPNVVANDIVKAIKKGKCMVMTGTKAKAGYWANKVLPKSILAKLAANDVIKAGLTE</sequence>
<name>A0A4U0Z9T3_9ALTE</name>
<dbReference type="OrthoDB" id="9786435at2"/>
<dbReference type="EMBL" id="SWCO01000012">
    <property type="protein sequence ID" value="TKB00728.1"/>
    <property type="molecule type" value="Genomic_DNA"/>
</dbReference>
<evidence type="ECO:0000256" key="2">
    <source>
        <dbReference type="ARBA" id="ARBA00023002"/>
    </source>
</evidence>
<dbReference type="PROSITE" id="PS00061">
    <property type="entry name" value="ADH_SHORT"/>
    <property type="match status" value="1"/>
</dbReference>
<evidence type="ECO:0000256" key="3">
    <source>
        <dbReference type="RuleBase" id="RU000363"/>
    </source>
</evidence>
<comment type="caution">
    <text evidence="4">The sequence shown here is derived from an EMBL/GenBank/DDBJ whole genome shotgun (WGS) entry which is preliminary data.</text>
</comment>
<evidence type="ECO:0000313" key="5">
    <source>
        <dbReference type="Proteomes" id="UP000305471"/>
    </source>
</evidence>
<proteinExistence type="inferred from homology"/>
<evidence type="ECO:0000256" key="1">
    <source>
        <dbReference type="ARBA" id="ARBA00006484"/>
    </source>
</evidence>
<dbReference type="InterPro" id="IPR002347">
    <property type="entry name" value="SDR_fam"/>
</dbReference>
<dbReference type="Gene3D" id="3.40.50.720">
    <property type="entry name" value="NAD(P)-binding Rossmann-like Domain"/>
    <property type="match status" value="1"/>
</dbReference>
<dbReference type="Pfam" id="PF00106">
    <property type="entry name" value="adh_short"/>
    <property type="match status" value="1"/>
</dbReference>
<dbReference type="SUPFAM" id="SSF51735">
    <property type="entry name" value="NAD(P)-binding Rossmann-fold domains"/>
    <property type="match status" value="1"/>
</dbReference>
<protein>
    <submittedName>
        <fullName evidence="4">SDR family NAD(P)-dependent oxidoreductase</fullName>
    </submittedName>
</protein>
<dbReference type="PANTHER" id="PTHR44196:SF1">
    <property type="entry name" value="DEHYDROGENASE_REDUCTASE SDR FAMILY MEMBER 7B"/>
    <property type="match status" value="1"/>
</dbReference>
<keyword evidence="5" id="KW-1185">Reference proteome</keyword>
<reference evidence="4 5" key="1">
    <citation type="submission" date="2019-04" db="EMBL/GenBank/DDBJ databases">
        <title>Alteromonas portus sp. nov., an alginate lyase-excreting marine bacterium.</title>
        <authorList>
            <person name="Huang H."/>
            <person name="Mo K."/>
            <person name="Bao S."/>
        </authorList>
    </citation>
    <scope>NUCLEOTIDE SEQUENCE [LARGE SCALE GENOMIC DNA]</scope>
    <source>
        <strain evidence="4 5">HB161718</strain>
    </source>
</reference>
<dbReference type="PRINTS" id="PR00081">
    <property type="entry name" value="GDHRDH"/>
</dbReference>
<evidence type="ECO:0000313" key="4">
    <source>
        <dbReference type="EMBL" id="TKB00728.1"/>
    </source>
</evidence>
<organism evidence="4 5">
    <name type="scientific">Alteromonas portus</name>
    <dbReference type="NCBI Taxonomy" id="2565549"/>
    <lineage>
        <taxon>Bacteria</taxon>
        <taxon>Pseudomonadati</taxon>
        <taxon>Pseudomonadota</taxon>
        <taxon>Gammaproteobacteria</taxon>
        <taxon>Alteromonadales</taxon>
        <taxon>Alteromonadaceae</taxon>
        <taxon>Alteromonas/Salinimonas group</taxon>
        <taxon>Alteromonas</taxon>
    </lineage>
</organism>
<gene>
    <name evidence="4" type="ORF">E5672_18855</name>
</gene>
<dbReference type="CDD" id="cd05233">
    <property type="entry name" value="SDR_c"/>
    <property type="match status" value="1"/>
</dbReference>
<dbReference type="Proteomes" id="UP000305471">
    <property type="component" value="Unassembled WGS sequence"/>
</dbReference>